<evidence type="ECO:0000259" key="5">
    <source>
        <dbReference type="PROSITE" id="PS50043"/>
    </source>
</evidence>
<dbReference type="SUPFAM" id="SSF46894">
    <property type="entry name" value="C-terminal effector domain of the bipartite response regulators"/>
    <property type="match status" value="1"/>
</dbReference>
<evidence type="ECO:0000313" key="6">
    <source>
        <dbReference type="EMBL" id="MBO3277395.1"/>
    </source>
</evidence>
<dbReference type="PROSITE" id="PS50043">
    <property type="entry name" value="HTH_LUXR_2"/>
    <property type="match status" value="1"/>
</dbReference>
<dbReference type="Pfam" id="PF25873">
    <property type="entry name" value="WHD_MalT"/>
    <property type="match status" value="1"/>
</dbReference>
<dbReference type="Gene3D" id="1.25.40.10">
    <property type="entry name" value="Tetratricopeptide repeat domain"/>
    <property type="match status" value="1"/>
</dbReference>
<dbReference type="InterPro" id="IPR000792">
    <property type="entry name" value="Tscrpt_reg_LuxR_C"/>
</dbReference>
<comment type="caution">
    <text evidence="6">The sequence shown here is derived from an EMBL/GenBank/DDBJ whole genome shotgun (WGS) entry which is preliminary data.</text>
</comment>
<dbReference type="InterPro" id="IPR016032">
    <property type="entry name" value="Sig_transdc_resp-reg_C-effctor"/>
</dbReference>
<keyword evidence="2" id="KW-0238">DNA-binding</keyword>
<dbReference type="InterPro" id="IPR011990">
    <property type="entry name" value="TPR-like_helical_dom_sf"/>
</dbReference>
<keyword evidence="1" id="KW-0805">Transcription regulation</keyword>
<dbReference type="PROSITE" id="PS00622">
    <property type="entry name" value="HTH_LUXR_1"/>
    <property type="match status" value="1"/>
</dbReference>
<gene>
    <name evidence="6" type="ORF">JFY56_19435</name>
</gene>
<evidence type="ECO:0000256" key="4">
    <source>
        <dbReference type="SAM" id="MobiDB-lite"/>
    </source>
</evidence>
<dbReference type="SUPFAM" id="SSF48452">
    <property type="entry name" value="TPR-like"/>
    <property type="match status" value="1"/>
</dbReference>
<dbReference type="InterPro" id="IPR036388">
    <property type="entry name" value="WH-like_DNA-bd_sf"/>
</dbReference>
<dbReference type="Gene3D" id="1.10.10.10">
    <property type="entry name" value="Winged helix-like DNA-binding domain superfamily/Winged helix DNA-binding domain"/>
    <property type="match status" value="1"/>
</dbReference>
<dbReference type="Proteomes" id="UP000669060">
    <property type="component" value="Unassembled WGS sequence"/>
</dbReference>
<dbReference type="PRINTS" id="PR00038">
    <property type="entry name" value="HTHLUXR"/>
</dbReference>
<evidence type="ECO:0000256" key="2">
    <source>
        <dbReference type="ARBA" id="ARBA00023125"/>
    </source>
</evidence>
<evidence type="ECO:0000256" key="1">
    <source>
        <dbReference type="ARBA" id="ARBA00023015"/>
    </source>
</evidence>
<dbReference type="PANTHER" id="PTHR44688:SF16">
    <property type="entry name" value="DNA-BINDING TRANSCRIPTIONAL ACTIVATOR DEVR_DOSR"/>
    <property type="match status" value="1"/>
</dbReference>
<dbReference type="CDD" id="cd06170">
    <property type="entry name" value="LuxR_C_like"/>
    <property type="match status" value="1"/>
</dbReference>
<dbReference type="InterPro" id="IPR041617">
    <property type="entry name" value="TPR_MalT"/>
</dbReference>
<reference evidence="6 7" key="1">
    <citation type="submission" date="2020-12" db="EMBL/GenBank/DDBJ databases">
        <title>Pseudomonas schmalbachii sp. nov. isolated from millipede gut.</title>
        <authorList>
            <person name="Shelomi M."/>
        </authorList>
    </citation>
    <scope>NUCLEOTIDE SEQUENCE [LARGE SCALE GENOMIC DNA]</scope>
    <source>
        <strain evidence="6 7">Milli4</strain>
    </source>
</reference>
<keyword evidence="7" id="KW-1185">Reference proteome</keyword>
<dbReference type="Pfam" id="PF17874">
    <property type="entry name" value="TPR_MalT"/>
    <property type="match status" value="1"/>
</dbReference>
<dbReference type="PANTHER" id="PTHR44688">
    <property type="entry name" value="DNA-BINDING TRANSCRIPTIONAL ACTIVATOR DEVR_DOSR"/>
    <property type="match status" value="1"/>
</dbReference>
<dbReference type="RefSeq" id="WP_208315699.1">
    <property type="nucleotide sequence ID" value="NZ_JAELYA010000008.1"/>
</dbReference>
<proteinExistence type="predicted"/>
<dbReference type="EMBL" id="JAELYA010000008">
    <property type="protein sequence ID" value="MBO3277395.1"/>
    <property type="molecule type" value="Genomic_DNA"/>
</dbReference>
<feature type="region of interest" description="Disordered" evidence="4">
    <location>
        <begin position="760"/>
        <end position="782"/>
    </location>
</feature>
<dbReference type="SMART" id="SM00421">
    <property type="entry name" value="HTH_LUXR"/>
    <property type="match status" value="1"/>
</dbReference>
<evidence type="ECO:0000313" key="7">
    <source>
        <dbReference type="Proteomes" id="UP000669060"/>
    </source>
</evidence>
<organism evidence="6 7">
    <name type="scientific">Pseudomonas schmalbachii</name>
    <dbReference type="NCBI Taxonomy" id="2816993"/>
    <lineage>
        <taxon>Bacteria</taxon>
        <taxon>Pseudomonadati</taxon>
        <taxon>Pseudomonadota</taxon>
        <taxon>Gammaproteobacteria</taxon>
        <taxon>Pseudomonadales</taxon>
        <taxon>Pseudomonadaceae</taxon>
        <taxon>Pseudomonas</taxon>
    </lineage>
</organism>
<dbReference type="InterPro" id="IPR059106">
    <property type="entry name" value="WHD_MalT"/>
</dbReference>
<feature type="domain" description="HTH luxR-type" evidence="5">
    <location>
        <begin position="777"/>
        <end position="842"/>
    </location>
</feature>
<sequence>MSQHLSAIALETAQAVSFEAPIRSVPSSRLVPRPRLVAELLAGQPRLRLLCAPAGYGKSTLIRECLEQSDAQGRCVHLDLAGKPLPLQKLCARIAEQLDGAPDGSQALLEFLERSNAPLRVVLDDYPAEADAELDAWIDHLLVHSRAPLQLWVGSRQRPQWNLPRLLLDGELLELGSDALAFSRGEFDDIVALLSPATSVSTREEVWQRTLGWCAGVRLLLGAQGRASQSSAVWLGDYLERELLSRLSEDERRLLGGLAHLPRFSANFCAQLWDDLDARGLFQRLLQSQSFFQPLDRDGEWYRLLPAVAHVLQDRAATVDVNRLRLAACRLLSALRFTDEAIDLALDAGHLDVAVNYMSRLSPSWLLGGQHLMAFLDWRKRLPVRLLESTPRLVALNACALLMASRLSEAQTCLTHLGHFLPQPTADLNRCLLAAWQALHGTIQGLLGSCDSAREHCQSALAQLGESDRHVSFLCHSTLARLAMSAGETAQAQQILMDAVEQARRHGCLASEALVNSERICLMILCGEITLAELLLQENLALLQADGNHHQMLHGRLLAMQGKLHLQRGDLDACERAMQEALQHIQNCGSPLLHALTGLAEVASCRGDQQQAFRYLQDAERRLQCANVQETSYRGVLNLQSLSILVRQNKWEQALTMARSIEDYLRGPTARLNGMLVPSMMVRNQVLMARAEIGLGRVRDAEKRLQMTQKECLRLNFRGLLNRVRQTLEQLEQAQPEAAQPGESRHVPAGGSFNLLVGEAKAAQPARSHSEGGSGSSLKKREELTSREVSVLELLAEGLSNQEIGERLYISTNTVKAHTKHINHKLGVTRRTQAVVRAKAMGVLS</sequence>
<name>A0ABS3TXJ3_9PSED</name>
<keyword evidence="3" id="KW-0804">Transcription</keyword>
<dbReference type="Pfam" id="PF00196">
    <property type="entry name" value="GerE"/>
    <property type="match status" value="1"/>
</dbReference>
<accession>A0ABS3TXJ3</accession>
<protein>
    <submittedName>
        <fullName evidence="6">ATP-dependent transcriptional regulator</fullName>
    </submittedName>
</protein>
<evidence type="ECO:0000256" key="3">
    <source>
        <dbReference type="ARBA" id="ARBA00023163"/>
    </source>
</evidence>